<evidence type="ECO:0000256" key="2">
    <source>
        <dbReference type="SAM" id="SignalP"/>
    </source>
</evidence>
<gene>
    <name evidence="3" type="ORF">EI97DRAFT_447446</name>
</gene>
<feature type="signal peptide" evidence="2">
    <location>
        <begin position="1"/>
        <end position="17"/>
    </location>
</feature>
<keyword evidence="2" id="KW-0732">Signal</keyword>
<dbReference type="AlphaFoldDB" id="A0A6A6JY00"/>
<keyword evidence="1" id="KW-0472">Membrane</keyword>
<organism evidence="3 4">
    <name type="scientific">Westerdykella ornata</name>
    <dbReference type="NCBI Taxonomy" id="318751"/>
    <lineage>
        <taxon>Eukaryota</taxon>
        <taxon>Fungi</taxon>
        <taxon>Dikarya</taxon>
        <taxon>Ascomycota</taxon>
        <taxon>Pezizomycotina</taxon>
        <taxon>Dothideomycetes</taxon>
        <taxon>Pleosporomycetidae</taxon>
        <taxon>Pleosporales</taxon>
        <taxon>Sporormiaceae</taxon>
        <taxon>Westerdykella</taxon>
    </lineage>
</organism>
<dbReference type="GeneID" id="54553267"/>
<keyword evidence="4" id="KW-1185">Reference proteome</keyword>
<keyword evidence="1" id="KW-0812">Transmembrane</keyword>
<evidence type="ECO:0000313" key="3">
    <source>
        <dbReference type="EMBL" id="KAF2281482.1"/>
    </source>
</evidence>
<evidence type="ECO:0000256" key="1">
    <source>
        <dbReference type="SAM" id="Phobius"/>
    </source>
</evidence>
<name>A0A6A6JY00_WESOR</name>
<evidence type="ECO:0000313" key="4">
    <source>
        <dbReference type="Proteomes" id="UP000800097"/>
    </source>
</evidence>
<dbReference type="RefSeq" id="XP_033659019.1">
    <property type="nucleotide sequence ID" value="XM_033800092.1"/>
</dbReference>
<feature type="chain" id="PRO_5025445138" evidence="2">
    <location>
        <begin position="18"/>
        <end position="396"/>
    </location>
</feature>
<dbReference type="Proteomes" id="UP000800097">
    <property type="component" value="Unassembled WGS sequence"/>
</dbReference>
<feature type="transmembrane region" description="Helical" evidence="1">
    <location>
        <begin position="200"/>
        <end position="224"/>
    </location>
</feature>
<feature type="transmembrane region" description="Helical" evidence="1">
    <location>
        <begin position="58"/>
        <end position="78"/>
    </location>
</feature>
<feature type="transmembrane region" description="Helical" evidence="1">
    <location>
        <begin position="171"/>
        <end position="188"/>
    </location>
</feature>
<sequence>MYILLILFCCLGRRAVAADDWWEDFAGNLATDLAPFISLFGDAPTKQFMSESLTVLDYIIFATVPLGVVAAVVSAIRVRGGSSLRAFIGRSQEGMGAIEAELCSSTSHDVCKLYKSGGGIARVMGRPKLLEIVHNPSAEDDEFFDAEEDYYHKKDTETNVRKGSAGLYSSQDYLLSTIIFAAIVTYYLKYKKDGSDVPAYGFPLMAAGTVTLCVGIYLCAFVVGESTEERKFRRKQVAPTSSAKESLPNFVWLQPGGQRIGDQSFDAFAYFDADAPLEEYTTSWKALNHTTDAFDRVSGFVAQFVGLRSLHSSISVMQLGALLVMSFIRSWLRARRMDASSNRLEGVSDYVQGHELDWLALDLARRDIDREDKNCAKSTNTEPPCGVQASVDIHPI</sequence>
<reference evidence="3" key="1">
    <citation type="journal article" date="2020" name="Stud. Mycol.">
        <title>101 Dothideomycetes genomes: a test case for predicting lifestyles and emergence of pathogens.</title>
        <authorList>
            <person name="Haridas S."/>
            <person name="Albert R."/>
            <person name="Binder M."/>
            <person name="Bloem J."/>
            <person name="Labutti K."/>
            <person name="Salamov A."/>
            <person name="Andreopoulos B."/>
            <person name="Baker S."/>
            <person name="Barry K."/>
            <person name="Bills G."/>
            <person name="Bluhm B."/>
            <person name="Cannon C."/>
            <person name="Castanera R."/>
            <person name="Culley D."/>
            <person name="Daum C."/>
            <person name="Ezra D."/>
            <person name="Gonzalez J."/>
            <person name="Henrissat B."/>
            <person name="Kuo A."/>
            <person name="Liang C."/>
            <person name="Lipzen A."/>
            <person name="Lutzoni F."/>
            <person name="Magnuson J."/>
            <person name="Mondo S."/>
            <person name="Nolan M."/>
            <person name="Ohm R."/>
            <person name="Pangilinan J."/>
            <person name="Park H.-J."/>
            <person name="Ramirez L."/>
            <person name="Alfaro M."/>
            <person name="Sun H."/>
            <person name="Tritt A."/>
            <person name="Yoshinaga Y."/>
            <person name="Zwiers L.-H."/>
            <person name="Turgeon B."/>
            <person name="Goodwin S."/>
            <person name="Spatafora J."/>
            <person name="Crous P."/>
            <person name="Grigoriev I."/>
        </authorList>
    </citation>
    <scope>NUCLEOTIDE SEQUENCE</scope>
    <source>
        <strain evidence="3">CBS 379.55</strain>
    </source>
</reference>
<accession>A0A6A6JY00</accession>
<protein>
    <submittedName>
        <fullName evidence="3">Uncharacterized protein</fullName>
    </submittedName>
</protein>
<dbReference type="EMBL" id="ML986484">
    <property type="protein sequence ID" value="KAF2281482.1"/>
    <property type="molecule type" value="Genomic_DNA"/>
</dbReference>
<keyword evidence="1" id="KW-1133">Transmembrane helix</keyword>
<proteinExistence type="predicted"/>
<dbReference type="OrthoDB" id="194358at2759"/>